<dbReference type="Pfam" id="PF06742">
    <property type="entry name" value="DUF1214"/>
    <property type="match status" value="1"/>
</dbReference>
<dbReference type="Proteomes" id="UP000321172">
    <property type="component" value="Chromosome"/>
</dbReference>
<evidence type="ECO:0000259" key="2">
    <source>
        <dbReference type="Pfam" id="PF06742"/>
    </source>
</evidence>
<gene>
    <name evidence="3" type="ORF">FRF71_14010</name>
</gene>
<dbReference type="Gene3D" id="2.60.120.600">
    <property type="entry name" value="Domain of unknown function DUF1214, C-terminal domain"/>
    <property type="match status" value="1"/>
</dbReference>
<dbReference type="KEGG" id="ngf:FRF71_14010"/>
<evidence type="ECO:0000313" key="4">
    <source>
        <dbReference type="Proteomes" id="UP000321172"/>
    </source>
</evidence>
<dbReference type="InterPro" id="IPR037049">
    <property type="entry name" value="DUF1214_C_sf"/>
</dbReference>
<organism evidence="3 4">
    <name type="scientific">Novosphingobium ginsenosidimutans</name>
    <dbReference type="NCBI Taxonomy" id="1176536"/>
    <lineage>
        <taxon>Bacteria</taxon>
        <taxon>Pseudomonadati</taxon>
        <taxon>Pseudomonadota</taxon>
        <taxon>Alphaproteobacteria</taxon>
        <taxon>Sphingomonadales</taxon>
        <taxon>Sphingomonadaceae</taxon>
        <taxon>Novosphingobium</taxon>
    </lineage>
</organism>
<keyword evidence="4" id="KW-1185">Reference proteome</keyword>
<dbReference type="SUPFAM" id="SSF160935">
    <property type="entry name" value="VPA0735-like"/>
    <property type="match status" value="1"/>
</dbReference>
<name>A0A5B8S9F2_9SPHN</name>
<proteinExistence type="predicted"/>
<dbReference type="OrthoDB" id="9777345at2"/>
<feature type="domain" description="DUF1214" evidence="2">
    <location>
        <begin position="70"/>
        <end position="170"/>
    </location>
</feature>
<dbReference type="AlphaFoldDB" id="A0A5B8S9F2"/>
<dbReference type="PANTHER" id="PTHR36509">
    <property type="entry name" value="BLL3101 PROTEIN"/>
    <property type="match status" value="1"/>
</dbReference>
<evidence type="ECO:0000313" key="3">
    <source>
        <dbReference type="EMBL" id="QEA17157.1"/>
    </source>
</evidence>
<dbReference type="PIRSF" id="PIRSF009471">
    <property type="entry name" value="UCP009471"/>
    <property type="match status" value="1"/>
</dbReference>
<sequence>MSGKLATAGVLLAGLAVGAASGWYTLQHGMVQGDTYSGWSGSKVTGSVDADPWTRARVAVSGLLALNKSQAIYFSRNTDDSGARLREDCRYRVTGGAMPARWWSITVYAADNYLPLNDDDALSFDQTEAQPTGKAEWTGILSPKQPDGEPWASTNKAGDYDITLRLYQPTPQAQQDYDAIPMPKVTKLDCGGAA</sequence>
<dbReference type="PANTHER" id="PTHR36509:SF2">
    <property type="entry name" value="BLL3101 PROTEIN"/>
    <property type="match status" value="1"/>
</dbReference>
<dbReference type="RefSeq" id="WP_147091236.1">
    <property type="nucleotide sequence ID" value="NZ_BAABJD010000002.1"/>
</dbReference>
<evidence type="ECO:0000256" key="1">
    <source>
        <dbReference type="SAM" id="MobiDB-lite"/>
    </source>
</evidence>
<reference evidence="3 4" key="1">
    <citation type="journal article" date="2013" name="J. Microbiol. Biotechnol.">
        <title>Novosphingobium ginsenosidimutans sp. nov., with the ability to convert ginsenoside.</title>
        <authorList>
            <person name="Kim J.K."/>
            <person name="He D."/>
            <person name="Liu Q.M."/>
            <person name="Park H.Y."/>
            <person name="Jung M.S."/>
            <person name="Yoon M.H."/>
            <person name="Kim S.C."/>
            <person name="Im W.T."/>
        </authorList>
    </citation>
    <scope>NUCLEOTIDE SEQUENCE [LARGE SCALE GENOMIC DNA]</scope>
    <source>
        <strain evidence="3 4">FW-6</strain>
    </source>
</reference>
<protein>
    <submittedName>
        <fullName evidence="3">DUF1214 domain-containing protein</fullName>
    </submittedName>
</protein>
<dbReference type="InterPro" id="IPR012038">
    <property type="entry name" value="UCP009471"/>
</dbReference>
<dbReference type="InterPro" id="IPR010621">
    <property type="entry name" value="DUF1214"/>
</dbReference>
<dbReference type="EMBL" id="CP042345">
    <property type="protein sequence ID" value="QEA17157.1"/>
    <property type="molecule type" value="Genomic_DNA"/>
</dbReference>
<accession>A0A5B8S9F2</accession>
<feature type="region of interest" description="Disordered" evidence="1">
    <location>
        <begin position="127"/>
        <end position="156"/>
    </location>
</feature>